<protein>
    <submittedName>
        <fullName evidence="1">Uncharacterized protein</fullName>
    </submittedName>
</protein>
<evidence type="ECO:0000313" key="1">
    <source>
        <dbReference type="EMBL" id="KAH3726326.1"/>
    </source>
</evidence>
<reference evidence="1" key="2">
    <citation type="submission" date="2020-11" db="EMBL/GenBank/DDBJ databases">
        <authorList>
            <person name="McCartney M.A."/>
            <person name="Auch B."/>
            <person name="Kono T."/>
            <person name="Mallez S."/>
            <person name="Becker A."/>
            <person name="Gohl D.M."/>
            <person name="Silverstein K.A.T."/>
            <person name="Koren S."/>
            <person name="Bechman K.B."/>
            <person name="Herman A."/>
            <person name="Abrahante J.E."/>
            <person name="Garbe J."/>
        </authorList>
    </citation>
    <scope>NUCLEOTIDE SEQUENCE</scope>
    <source>
        <strain evidence="1">Duluth1</strain>
        <tissue evidence="1">Whole animal</tissue>
    </source>
</reference>
<sequence>MGRRLVLIDRGNRTFRNQMQGALRDETAKYTALLEACNQRGKRTLLFPIEVGAGRFCAQFVCRLMSAVGSTDRDRQRTVRKLRQADQWSSWLWLRRERQAGKRAAIDIHTVATVAPPSLDVHGSGAKH</sequence>
<comment type="caution">
    <text evidence="1">The sequence shown here is derived from an EMBL/GenBank/DDBJ whole genome shotgun (WGS) entry which is preliminary data.</text>
</comment>
<reference evidence="1" key="1">
    <citation type="journal article" date="2019" name="bioRxiv">
        <title>The Genome of the Zebra Mussel, Dreissena polymorpha: A Resource for Invasive Species Research.</title>
        <authorList>
            <person name="McCartney M.A."/>
            <person name="Auch B."/>
            <person name="Kono T."/>
            <person name="Mallez S."/>
            <person name="Zhang Y."/>
            <person name="Obille A."/>
            <person name="Becker A."/>
            <person name="Abrahante J.E."/>
            <person name="Garbe J."/>
            <person name="Badalamenti J.P."/>
            <person name="Herman A."/>
            <person name="Mangelson H."/>
            <person name="Liachko I."/>
            <person name="Sullivan S."/>
            <person name="Sone E.D."/>
            <person name="Koren S."/>
            <person name="Silverstein K.A.T."/>
            <person name="Beckman K.B."/>
            <person name="Gohl D.M."/>
        </authorList>
    </citation>
    <scope>NUCLEOTIDE SEQUENCE</scope>
    <source>
        <strain evidence="1">Duluth1</strain>
        <tissue evidence="1">Whole animal</tissue>
    </source>
</reference>
<accession>A0A9D4HPL6</accession>
<name>A0A9D4HPL6_DREPO</name>
<gene>
    <name evidence="1" type="ORF">DPMN_052187</name>
</gene>
<organism evidence="1 2">
    <name type="scientific">Dreissena polymorpha</name>
    <name type="common">Zebra mussel</name>
    <name type="synonym">Mytilus polymorpha</name>
    <dbReference type="NCBI Taxonomy" id="45954"/>
    <lineage>
        <taxon>Eukaryota</taxon>
        <taxon>Metazoa</taxon>
        <taxon>Spiralia</taxon>
        <taxon>Lophotrochozoa</taxon>
        <taxon>Mollusca</taxon>
        <taxon>Bivalvia</taxon>
        <taxon>Autobranchia</taxon>
        <taxon>Heteroconchia</taxon>
        <taxon>Euheterodonta</taxon>
        <taxon>Imparidentia</taxon>
        <taxon>Neoheterodontei</taxon>
        <taxon>Myida</taxon>
        <taxon>Dreissenoidea</taxon>
        <taxon>Dreissenidae</taxon>
        <taxon>Dreissena</taxon>
    </lineage>
</organism>
<evidence type="ECO:0000313" key="2">
    <source>
        <dbReference type="Proteomes" id="UP000828390"/>
    </source>
</evidence>
<proteinExistence type="predicted"/>
<dbReference type="EMBL" id="JAIWYP010000012">
    <property type="protein sequence ID" value="KAH3726326.1"/>
    <property type="molecule type" value="Genomic_DNA"/>
</dbReference>
<keyword evidence="2" id="KW-1185">Reference proteome</keyword>
<dbReference type="AlphaFoldDB" id="A0A9D4HPL6"/>
<dbReference type="Proteomes" id="UP000828390">
    <property type="component" value="Unassembled WGS sequence"/>
</dbReference>